<dbReference type="GO" id="GO:0005524">
    <property type="term" value="F:ATP binding"/>
    <property type="evidence" value="ECO:0007669"/>
    <property type="project" value="UniProtKB-KW"/>
</dbReference>
<dbReference type="EMBL" id="JAINUL010000001">
    <property type="protein sequence ID" value="MCC0100724.1"/>
    <property type="molecule type" value="Genomic_DNA"/>
</dbReference>
<keyword evidence="4" id="KW-0547">Nucleotide-binding</keyword>
<keyword evidence="5" id="KW-1185">Reference proteome</keyword>
<evidence type="ECO:0000259" key="3">
    <source>
        <dbReference type="Pfam" id="PF13581"/>
    </source>
</evidence>
<keyword evidence="1" id="KW-0808">Transferase</keyword>
<keyword evidence="4" id="KW-0067">ATP-binding</keyword>
<evidence type="ECO:0000256" key="2">
    <source>
        <dbReference type="SAM" id="MobiDB-lite"/>
    </source>
</evidence>
<gene>
    <name evidence="4" type="ORF">K7B10_39420</name>
</gene>
<organism evidence="4 5">
    <name type="scientific">Streptomyces flavotricini</name>
    <dbReference type="NCBI Taxonomy" id="66888"/>
    <lineage>
        <taxon>Bacteria</taxon>
        <taxon>Bacillati</taxon>
        <taxon>Actinomycetota</taxon>
        <taxon>Actinomycetes</taxon>
        <taxon>Kitasatosporales</taxon>
        <taxon>Streptomycetaceae</taxon>
        <taxon>Streptomyces</taxon>
    </lineage>
</organism>
<evidence type="ECO:0000313" key="5">
    <source>
        <dbReference type="Proteomes" id="UP001520654"/>
    </source>
</evidence>
<dbReference type="Pfam" id="PF13581">
    <property type="entry name" value="HATPase_c_2"/>
    <property type="match status" value="1"/>
</dbReference>
<dbReference type="Proteomes" id="UP001520654">
    <property type="component" value="Unassembled WGS sequence"/>
</dbReference>
<comment type="caution">
    <text evidence="4">The sequence shown here is derived from an EMBL/GenBank/DDBJ whole genome shotgun (WGS) entry which is preliminary data.</text>
</comment>
<keyword evidence="1" id="KW-0418">Kinase</keyword>
<feature type="domain" description="Histidine kinase/HSP90-like ATPase" evidence="3">
    <location>
        <begin position="36"/>
        <end position="142"/>
    </location>
</feature>
<dbReference type="InterPro" id="IPR003594">
    <property type="entry name" value="HATPase_dom"/>
</dbReference>
<dbReference type="PANTHER" id="PTHR35526">
    <property type="entry name" value="ANTI-SIGMA-F FACTOR RSBW-RELATED"/>
    <property type="match status" value="1"/>
</dbReference>
<dbReference type="InterPro" id="IPR050267">
    <property type="entry name" value="Anti-sigma-factor_SerPK"/>
</dbReference>
<feature type="compositionally biased region" description="Polar residues" evidence="2">
    <location>
        <begin position="1"/>
        <end position="21"/>
    </location>
</feature>
<evidence type="ECO:0000256" key="1">
    <source>
        <dbReference type="ARBA" id="ARBA00022527"/>
    </source>
</evidence>
<dbReference type="PANTHER" id="PTHR35526:SF3">
    <property type="entry name" value="ANTI-SIGMA-F FACTOR RSBW"/>
    <property type="match status" value="1"/>
</dbReference>
<dbReference type="InterPro" id="IPR036890">
    <property type="entry name" value="HATPase_C_sf"/>
</dbReference>
<dbReference type="CDD" id="cd16936">
    <property type="entry name" value="HATPase_RsbW-like"/>
    <property type="match status" value="1"/>
</dbReference>
<protein>
    <submittedName>
        <fullName evidence="4">ATP-binding protein</fullName>
    </submittedName>
</protein>
<feature type="region of interest" description="Disordered" evidence="2">
    <location>
        <begin position="1"/>
        <end position="42"/>
    </location>
</feature>
<proteinExistence type="predicted"/>
<accession>A0ABS8EKI2</accession>
<dbReference type="RefSeq" id="WP_229344630.1">
    <property type="nucleotide sequence ID" value="NZ_JAINUL010000001.1"/>
</dbReference>
<dbReference type="SUPFAM" id="SSF55874">
    <property type="entry name" value="ATPase domain of HSP90 chaperone/DNA topoisomerase II/histidine kinase"/>
    <property type="match status" value="1"/>
</dbReference>
<keyword evidence="1" id="KW-0723">Serine/threonine-protein kinase</keyword>
<evidence type="ECO:0000313" key="4">
    <source>
        <dbReference type="EMBL" id="MCC0100724.1"/>
    </source>
</evidence>
<dbReference type="Gene3D" id="3.30.565.10">
    <property type="entry name" value="Histidine kinase-like ATPase, C-terminal domain"/>
    <property type="match status" value="1"/>
</dbReference>
<sequence length="161" mass="16568">MTSITASHSFAVSAPAQTGDGSQEPVVAHQNEQELPSHPTAAGIARRHARQLLTDWGMEDEEIFDALLVVSELVTNAVEHALPPIALHLKVTSAADGSTQLHANVTDGGPAPSDGAWTSSCAADEHGRGHDIVAALAEFTTFSGTDNGAEYGATLTATCAA</sequence>
<reference evidence="4 5" key="1">
    <citation type="submission" date="2021-08" db="EMBL/GenBank/DDBJ databases">
        <title>Genomic Architecture of Streptomyces flavotricini NGL1 and Streptomyces erythrochromogenes HMS4 With Differential Plant Beneficial attributes and laccase production capabilities.</title>
        <authorList>
            <person name="Salwan R."/>
            <person name="Kaur R."/>
            <person name="Sharma V."/>
        </authorList>
    </citation>
    <scope>NUCLEOTIDE SEQUENCE [LARGE SCALE GENOMIC DNA]</scope>
    <source>
        <strain evidence="4 5">NGL1</strain>
    </source>
</reference>
<name>A0ABS8EKI2_9ACTN</name>